<sequence length="371" mass="41214">MTTLSRAFSPAVSTPQAQVTTLAERWAMLREQQSGLRIRNAAALLSVSEVELLATLCGQQHSQAEEQVTRLVCAPYDLLAELHSVGPLMALVRNEHAVHETIGSFGKLSGNGPVRLFLGAQDQRLFAFRWTKAFFSKTDARESIQFFNAQGSASFKLFTRPDTDMDAWAKLVSRYVAEDQSQTETVAPASPETQKVILSHDEAARLRERWGALRDIHQFNQLLRDFEVGRLTAVQYAGNEWVREVSSDAIELALTQAKEQQLSIMTFVSNGDIVQIHTGVPDRLLRTGPWFNVLDPSFNLHLNTAGIAQAWVITRPTGDGLVTTLEAFDAHGNSILQLFGERHEGEPELAEWRALTEQLPTPDKETVHASA</sequence>
<dbReference type="RefSeq" id="WP_304996470.1">
    <property type="nucleotide sequence ID" value="NZ_CP101717.1"/>
</dbReference>
<dbReference type="Pfam" id="PF05171">
    <property type="entry name" value="HemS"/>
    <property type="match status" value="2"/>
</dbReference>
<protein>
    <submittedName>
        <fullName evidence="2">Hemin-degrading factor</fullName>
    </submittedName>
</protein>
<dbReference type="AlphaFoldDB" id="A0AB38YIR1"/>
<proteinExistence type="predicted"/>
<evidence type="ECO:0000313" key="2">
    <source>
        <dbReference type="EMBL" id="WLD59181.1"/>
    </source>
</evidence>
<gene>
    <name evidence="2" type="ORF">NFC81_05175</name>
</gene>
<dbReference type="CDD" id="cd16830">
    <property type="entry name" value="HemS-like_N"/>
    <property type="match status" value="1"/>
</dbReference>
<dbReference type="CDD" id="cd16831">
    <property type="entry name" value="HemS-like_C"/>
    <property type="match status" value="1"/>
</dbReference>
<dbReference type="InterPro" id="IPR053733">
    <property type="entry name" value="Heme_Transport_Util_sf"/>
</dbReference>
<accession>A0AB38YIR1</accession>
<organism evidence="2">
    <name type="scientific">Salinispirillum sp. LH 10-3-1</name>
    <dbReference type="NCBI Taxonomy" id="2952525"/>
    <lineage>
        <taxon>Bacteria</taxon>
        <taxon>Pseudomonadati</taxon>
        <taxon>Pseudomonadota</taxon>
        <taxon>Gammaproteobacteria</taxon>
        <taxon>Oceanospirillales</taxon>
        <taxon>Saccharospirillaceae</taxon>
        <taxon>Salinispirillum</taxon>
    </lineage>
</organism>
<name>A0AB38YIR1_9GAMM</name>
<dbReference type="SUPFAM" id="SSF144064">
    <property type="entry name" value="Heme iron utilization protein-like"/>
    <property type="match status" value="1"/>
</dbReference>
<reference evidence="2" key="1">
    <citation type="submission" date="2022-07" db="EMBL/GenBank/DDBJ databases">
        <title>Complete genome sequence of Salinispirillum sp. LH10-3-1 capable of multiple carbohydrate inversion isolated from a soda lake.</title>
        <authorList>
            <person name="Liu J."/>
            <person name="Zhai Y."/>
            <person name="Zhang H."/>
            <person name="Yang H."/>
            <person name="Qu J."/>
            <person name="Li J."/>
        </authorList>
    </citation>
    <scope>NUCLEOTIDE SEQUENCE</scope>
    <source>
        <strain evidence="2">LH 10-3-1</strain>
    </source>
</reference>
<evidence type="ECO:0000259" key="1">
    <source>
        <dbReference type="Pfam" id="PF05171"/>
    </source>
</evidence>
<dbReference type="EMBL" id="CP101717">
    <property type="protein sequence ID" value="WLD59181.1"/>
    <property type="molecule type" value="Genomic_DNA"/>
</dbReference>
<feature type="domain" description="Haemin-degrading HemS/ChuX" evidence="1">
    <location>
        <begin position="228"/>
        <end position="359"/>
    </location>
</feature>
<feature type="domain" description="Haemin-degrading HemS/ChuX" evidence="1">
    <location>
        <begin position="47"/>
        <end position="175"/>
    </location>
</feature>
<dbReference type="InterPro" id="IPR007845">
    <property type="entry name" value="HemS/ChuX_dom"/>
</dbReference>
<dbReference type="Gene3D" id="3.40.1570.10">
    <property type="entry name" value="HemS/ChuS/ChuX like domains"/>
    <property type="match status" value="2"/>
</dbReference>
<dbReference type="GO" id="GO:0006826">
    <property type="term" value="P:iron ion transport"/>
    <property type="evidence" value="ECO:0007669"/>
    <property type="project" value="InterPro"/>
</dbReference>